<evidence type="ECO:0000256" key="9">
    <source>
        <dbReference type="ARBA" id="ARBA00023004"/>
    </source>
</evidence>
<dbReference type="EC" id="3.1.3.2" evidence="11"/>
<protein>
    <recommendedName>
        <fullName evidence="11">Purple acid phosphatase</fullName>
        <ecNumber evidence="11">3.1.3.2</ecNumber>
    </recommendedName>
</protein>
<evidence type="ECO:0000313" key="14">
    <source>
        <dbReference type="EMBL" id="ESW03373.1"/>
    </source>
</evidence>
<comment type="similarity">
    <text evidence="4 11">Belongs to the metallophosphoesterase superfamily. Purple acid phosphatase family.</text>
</comment>
<dbReference type="SUPFAM" id="SSF49363">
    <property type="entry name" value="Purple acid phosphatase, N-terminal domain"/>
    <property type="match status" value="1"/>
</dbReference>
<evidence type="ECO:0000256" key="7">
    <source>
        <dbReference type="ARBA" id="ARBA00022801"/>
    </source>
</evidence>
<gene>
    <name evidence="14" type="ORF">PHAVU_011G008800g</name>
</gene>
<evidence type="ECO:0000256" key="2">
    <source>
        <dbReference type="ARBA" id="ARBA00001947"/>
    </source>
</evidence>
<comment type="cofactor">
    <cofactor evidence="2">
        <name>Zn(2+)</name>
        <dbReference type="ChEBI" id="CHEBI:29105"/>
    </cofactor>
</comment>
<feature type="signal peptide" evidence="11">
    <location>
        <begin position="1"/>
        <end position="22"/>
    </location>
</feature>
<evidence type="ECO:0000256" key="10">
    <source>
        <dbReference type="ARBA" id="ARBA00023180"/>
    </source>
</evidence>
<dbReference type="InterPro" id="IPR004843">
    <property type="entry name" value="Calcineurin-like_PHP"/>
</dbReference>
<comment type="catalytic activity">
    <reaction evidence="1 11">
        <text>a phosphate monoester + H2O = an alcohol + phosphate</text>
        <dbReference type="Rhea" id="RHEA:15017"/>
        <dbReference type="ChEBI" id="CHEBI:15377"/>
        <dbReference type="ChEBI" id="CHEBI:30879"/>
        <dbReference type="ChEBI" id="CHEBI:43474"/>
        <dbReference type="ChEBI" id="CHEBI:67140"/>
        <dbReference type="EC" id="3.1.3.2"/>
    </reaction>
</comment>
<dbReference type="SUPFAM" id="SSF56300">
    <property type="entry name" value="Metallo-dependent phosphatases"/>
    <property type="match status" value="1"/>
</dbReference>
<proteinExistence type="inferred from homology"/>
<organism evidence="14 15">
    <name type="scientific">Phaseolus vulgaris</name>
    <name type="common">Kidney bean</name>
    <name type="synonym">French bean</name>
    <dbReference type="NCBI Taxonomy" id="3885"/>
    <lineage>
        <taxon>Eukaryota</taxon>
        <taxon>Viridiplantae</taxon>
        <taxon>Streptophyta</taxon>
        <taxon>Embryophyta</taxon>
        <taxon>Tracheophyta</taxon>
        <taxon>Spermatophyta</taxon>
        <taxon>Magnoliopsida</taxon>
        <taxon>eudicotyledons</taxon>
        <taxon>Gunneridae</taxon>
        <taxon>Pentapetalae</taxon>
        <taxon>rosids</taxon>
        <taxon>fabids</taxon>
        <taxon>Fabales</taxon>
        <taxon>Fabaceae</taxon>
        <taxon>Papilionoideae</taxon>
        <taxon>50 kb inversion clade</taxon>
        <taxon>NPAAA clade</taxon>
        <taxon>indigoferoid/millettioid clade</taxon>
        <taxon>Phaseoleae</taxon>
        <taxon>Phaseolus</taxon>
    </lineage>
</organism>
<dbReference type="Gene3D" id="2.60.40.380">
    <property type="entry name" value="Purple acid phosphatase-like, N-terminal"/>
    <property type="match status" value="1"/>
</dbReference>
<dbReference type="EMBL" id="CM002298">
    <property type="protein sequence ID" value="ESW03373.1"/>
    <property type="molecule type" value="Genomic_DNA"/>
</dbReference>
<dbReference type="OMA" id="LYFEHIT"/>
<keyword evidence="5" id="KW-0479">Metal-binding</keyword>
<dbReference type="STRING" id="3885.V7AEU9"/>
<dbReference type="Gene3D" id="3.60.21.10">
    <property type="match status" value="1"/>
</dbReference>
<dbReference type="Proteomes" id="UP000000226">
    <property type="component" value="Chromosome 11"/>
</dbReference>
<evidence type="ECO:0000256" key="6">
    <source>
        <dbReference type="ARBA" id="ARBA00022729"/>
    </source>
</evidence>
<dbReference type="InterPro" id="IPR041792">
    <property type="entry name" value="MPP_PAP"/>
</dbReference>
<keyword evidence="6 11" id="KW-0732">Signal</keyword>
<feature type="chain" id="PRO_5005148918" description="Purple acid phosphatase" evidence="11">
    <location>
        <begin position="23"/>
        <end position="395"/>
    </location>
</feature>
<dbReference type="Pfam" id="PF00149">
    <property type="entry name" value="Metallophos"/>
    <property type="match status" value="1"/>
</dbReference>
<feature type="domain" description="Calcineurin-like phosphoesterase" evidence="12">
    <location>
        <begin position="156"/>
        <end position="354"/>
    </location>
</feature>
<comment type="cofactor">
    <cofactor evidence="3">
        <name>Fe cation</name>
        <dbReference type="ChEBI" id="CHEBI:24875"/>
    </cofactor>
</comment>
<evidence type="ECO:0000256" key="3">
    <source>
        <dbReference type="ARBA" id="ARBA00001962"/>
    </source>
</evidence>
<evidence type="ECO:0000256" key="1">
    <source>
        <dbReference type="ARBA" id="ARBA00000032"/>
    </source>
</evidence>
<reference evidence="15" key="1">
    <citation type="journal article" date="2014" name="Nat. Genet.">
        <title>A reference genome for common bean and genome-wide analysis of dual domestications.</title>
        <authorList>
            <person name="Schmutz J."/>
            <person name="McClean P.E."/>
            <person name="Mamidi S."/>
            <person name="Wu G.A."/>
            <person name="Cannon S.B."/>
            <person name="Grimwood J."/>
            <person name="Jenkins J."/>
            <person name="Shu S."/>
            <person name="Song Q."/>
            <person name="Chavarro C."/>
            <person name="Torres-Torres M."/>
            <person name="Geffroy V."/>
            <person name="Moghaddam S.M."/>
            <person name="Gao D."/>
            <person name="Abernathy B."/>
            <person name="Barry K."/>
            <person name="Blair M."/>
            <person name="Brick M.A."/>
            <person name="Chovatia M."/>
            <person name="Gepts P."/>
            <person name="Goodstein D.M."/>
            <person name="Gonzales M."/>
            <person name="Hellsten U."/>
            <person name="Hyten D.L."/>
            <person name="Jia G."/>
            <person name="Kelly J.D."/>
            <person name="Kudrna D."/>
            <person name="Lee R."/>
            <person name="Richard M.M."/>
            <person name="Miklas P.N."/>
            <person name="Osorno J.M."/>
            <person name="Rodrigues J."/>
            <person name="Thareau V."/>
            <person name="Urrea C.A."/>
            <person name="Wang M."/>
            <person name="Yu Y."/>
            <person name="Zhang M."/>
            <person name="Wing R.A."/>
            <person name="Cregan P.B."/>
            <person name="Rokhsar D.S."/>
            <person name="Jackson S.A."/>
        </authorList>
    </citation>
    <scope>NUCLEOTIDE SEQUENCE [LARGE SCALE GENOMIC DNA]</scope>
    <source>
        <strain evidence="15">cv. G19833</strain>
    </source>
</reference>
<keyword evidence="9" id="KW-0408">Iron</keyword>
<dbReference type="OrthoDB" id="45007at2759"/>
<dbReference type="AlphaFoldDB" id="V7AEU9"/>
<dbReference type="SMR" id="V7AEU9"/>
<dbReference type="InterPro" id="IPR039331">
    <property type="entry name" value="PAPs-like"/>
</dbReference>
<feature type="domain" description="Purple acid phosphatase N-terminal" evidence="13">
    <location>
        <begin position="54"/>
        <end position="145"/>
    </location>
</feature>
<sequence>MGVVKGLLALALVLNVVVVSNGGKSSNFVRKTNKNRDMPLDSDVFRVPPGYNAPQQVHITQGDLVGRAMIISWVTMDEPGSSAVRYWSEKNGRKRIAKGKMSTYRFFNYSSGFIHHTTIRKLKYNTKYYYEVGLRNTTRRFSFITPPQIGLDVPYTFGLIGDLGQSFDSNTTLSHYELSPKKGETVLFVGDLSYADRYPNHDNVRWDTWGRFTERSAAYQPWIWTAGNHEIEFAPEINETEPFKPFSYRYHVPYEASQSTSPFWYSIKRASAHIIVLSSYSAYGRGTPQYTWLKKELRKVKRSETPWLIVLMHSPLYNSYNHHFMEGEAMRTNVEAWFVKYKVDVVFAGHVHAYERSERVSNIAYKITNGLCTPVKDQSAPVYITIGDAGNYGVI</sequence>
<evidence type="ECO:0000259" key="13">
    <source>
        <dbReference type="Pfam" id="PF16656"/>
    </source>
</evidence>
<keyword evidence="10" id="KW-0325">Glycoprotein</keyword>
<evidence type="ECO:0000256" key="11">
    <source>
        <dbReference type="RuleBase" id="RU361203"/>
    </source>
</evidence>
<dbReference type="Pfam" id="PF16656">
    <property type="entry name" value="Pur_ac_phosph_N"/>
    <property type="match status" value="1"/>
</dbReference>
<dbReference type="Gramene" id="ESW03373">
    <property type="protein sequence ID" value="ESW03373"/>
    <property type="gene ID" value="PHAVU_011G008800g"/>
</dbReference>
<dbReference type="PANTHER" id="PTHR22953">
    <property type="entry name" value="ACID PHOSPHATASE RELATED"/>
    <property type="match status" value="1"/>
</dbReference>
<evidence type="ECO:0000256" key="5">
    <source>
        <dbReference type="ARBA" id="ARBA00022723"/>
    </source>
</evidence>
<accession>V7AEU9</accession>
<dbReference type="FunFam" id="2.60.40.380:FF:000001">
    <property type="entry name" value="Fe(3+)-Zn(2+) purple acid phosphatase"/>
    <property type="match status" value="1"/>
</dbReference>
<evidence type="ECO:0000256" key="8">
    <source>
        <dbReference type="ARBA" id="ARBA00022833"/>
    </source>
</evidence>
<keyword evidence="7 11" id="KW-0378">Hydrolase</keyword>
<evidence type="ECO:0000256" key="4">
    <source>
        <dbReference type="ARBA" id="ARBA00008723"/>
    </source>
</evidence>
<dbReference type="InterPro" id="IPR008963">
    <property type="entry name" value="Purple_acid_Pase-like_N"/>
</dbReference>
<keyword evidence="15" id="KW-1185">Reference proteome</keyword>
<evidence type="ECO:0000259" key="12">
    <source>
        <dbReference type="Pfam" id="PF00149"/>
    </source>
</evidence>
<keyword evidence="8" id="KW-0862">Zinc</keyword>
<name>V7AEU9_PHAVU</name>
<dbReference type="FunFam" id="3.60.21.10:FF:000034">
    <property type="entry name" value="Fe(3+)-Zn(2+) purple acid phosphatase"/>
    <property type="match status" value="1"/>
</dbReference>
<dbReference type="GO" id="GO:0046914">
    <property type="term" value="F:transition metal ion binding"/>
    <property type="evidence" value="ECO:0007669"/>
    <property type="project" value="UniProtKB-ARBA"/>
</dbReference>
<dbReference type="InterPro" id="IPR015914">
    <property type="entry name" value="PAPs_N"/>
</dbReference>
<dbReference type="PANTHER" id="PTHR22953:SF86">
    <property type="entry name" value="PURPLE ACID PHOSPHATASE 10"/>
    <property type="match status" value="1"/>
</dbReference>
<evidence type="ECO:0000313" key="15">
    <source>
        <dbReference type="Proteomes" id="UP000000226"/>
    </source>
</evidence>
<dbReference type="InterPro" id="IPR029052">
    <property type="entry name" value="Metallo-depent_PP-like"/>
</dbReference>
<dbReference type="CDD" id="cd00839">
    <property type="entry name" value="MPP_PAPs"/>
    <property type="match status" value="1"/>
</dbReference>
<dbReference type="GO" id="GO:0003993">
    <property type="term" value="F:acid phosphatase activity"/>
    <property type="evidence" value="ECO:0007669"/>
    <property type="project" value="UniProtKB-EC"/>
</dbReference>